<accession>A0A7X6D025</accession>
<keyword evidence="7" id="KW-1185">Reference proteome</keyword>
<dbReference type="Proteomes" id="UP000578686">
    <property type="component" value="Unassembled WGS sequence"/>
</dbReference>
<evidence type="ECO:0000256" key="2">
    <source>
        <dbReference type="ARBA" id="ARBA00022723"/>
    </source>
</evidence>
<evidence type="ECO:0000256" key="1">
    <source>
        <dbReference type="ARBA" id="ARBA00010312"/>
    </source>
</evidence>
<dbReference type="InterPro" id="IPR006657">
    <property type="entry name" value="MoPterin_dinucl-bd_dom"/>
</dbReference>
<dbReference type="GO" id="GO:0043546">
    <property type="term" value="F:molybdopterin cofactor binding"/>
    <property type="evidence" value="ECO:0007669"/>
    <property type="project" value="InterPro"/>
</dbReference>
<feature type="domain" description="4Fe-4S Mo/W bis-MGD-type" evidence="5">
    <location>
        <begin position="3"/>
        <end position="59"/>
    </location>
</feature>
<dbReference type="GO" id="GO:0046872">
    <property type="term" value="F:metal ion binding"/>
    <property type="evidence" value="ECO:0007669"/>
    <property type="project" value="UniProtKB-KW"/>
</dbReference>
<protein>
    <submittedName>
        <fullName evidence="6">Molybdopterin-dependent oxidoreductase</fullName>
    </submittedName>
</protein>
<dbReference type="PANTHER" id="PTHR43742:SF6">
    <property type="entry name" value="OXIDOREDUCTASE YYAE-RELATED"/>
    <property type="match status" value="1"/>
</dbReference>
<dbReference type="InterPro" id="IPR037949">
    <property type="entry name" value="MopB_CT_Acetylene-hydratase"/>
</dbReference>
<dbReference type="Gene3D" id="2.40.40.20">
    <property type="match status" value="1"/>
</dbReference>
<gene>
    <name evidence="6" type="ORF">HCN56_08845</name>
</gene>
<sequence length="703" mass="76186">MTMREVPTVCRMCHGGCGALVTVDGDRAVSVAGHPGNPNNAGFLCAKGRASVEHAYHPDRLREPLRRTGPRGSGRYRPIGWDEALAEVAERLAAARDRDGARSVVLAQGTDRNYQEWLFRFANALGTPNVLGPAHVCFYPRVMAGILTLGGFTFCDYENDPEVVLVWGSNKAATHGDGVIGTRLLSAVSRGTRLIVVDPHRTALAARAELWLPLLPGTDAALGLGLLHVVLGEGLIDREFVEQHTVGHDRLADHVRPWDPERVAAITGVDAELIVRAARRYASASAAAIELGTGTAQHPGSFDTARSAVLLAAVCGNLDRPGGDVLWDPQAIIGRRTMPMSEALPPESAAQRLGGERHRVLSMSGWAHPAAVWRAVLEHDPYPVRTMAVFGSNLLVAYPDSDRVHRALAALDFLCVADLFLTPTAAMADIVLPVSGWLERDQIVEHANYVAARRAVTAVGEARSDEEILLDLAARLGLPGFWESARAALDARLAPAGTSWQELADGYYRPTELRHFKHRERGFATPTGKVALYHEGLRRMGHDPMPVHRPAPRGPRAGEYLLTSRHSPFYFNSEFRNVPSLRAREPDPRVELHPGTAAAEGIADGDWTLLEARGSQALFRARVTDAVLPGVLCAGASWWYPELPPDRSWRVSNVNRLLRDGDENPAMGSSLQRGVPCSVRPAPAELVADCLRGGAAAWAGELR</sequence>
<dbReference type="GO" id="GO:0051536">
    <property type="term" value="F:iron-sulfur cluster binding"/>
    <property type="evidence" value="ECO:0007669"/>
    <property type="project" value="UniProtKB-KW"/>
</dbReference>
<name>A0A7X6D025_9ACTN</name>
<dbReference type="InterPro" id="IPR009010">
    <property type="entry name" value="Asp_de-COase-like_dom_sf"/>
</dbReference>
<keyword evidence="4" id="KW-0411">Iron-sulfur</keyword>
<dbReference type="SUPFAM" id="SSF53706">
    <property type="entry name" value="Formate dehydrogenase/DMSO reductase, domains 1-3"/>
    <property type="match status" value="1"/>
</dbReference>
<evidence type="ECO:0000256" key="3">
    <source>
        <dbReference type="ARBA" id="ARBA00023004"/>
    </source>
</evidence>
<reference evidence="6 7" key="1">
    <citation type="submission" date="2020-03" db="EMBL/GenBank/DDBJ databases">
        <title>Draft genome of Streptomyces sp. ventii, isolated from the Axial Seamount in the Pacific Ocean, and resequencing of the two type strains Streptomyces lonarensis strain NCL 716 and Streptomyces bohaiensis strain 11A07.</title>
        <authorList>
            <person name="Loughran R.M."/>
            <person name="Pfannmuller K.M."/>
            <person name="Wasson B.J."/>
            <person name="Deadmond M.C."/>
            <person name="Paddock B.E."/>
            <person name="Koyack M.J."/>
            <person name="Gallegos D.A."/>
            <person name="Mitchell E.A."/>
            <person name="Ushijima B."/>
            <person name="Saw J.H."/>
            <person name="Mcphail K.L."/>
            <person name="Videau P."/>
        </authorList>
    </citation>
    <scope>NUCLEOTIDE SEQUENCE [LARGE SCALE GENOMIC DNA]</scope>
    <source>
        <strain evidence="6 7">NCL716</strain>
    </source>
</reference>
<dbReference type="CDD" id="cd02781">
    <property type="entry name" value="MopB_CT_Acetylene-hydratase"/>
    <property type="match status" value="1"/>
</dbReference>
<dbReference type="Pfam" id="PF00384">
    <property type="entry name" value="Molybdopterin"/>
    <property type="match status" value="1"/>
</dbReference>
<organism evidence="6 7">
    <name type="scientific">Streptomyces lonarensis</name>
    <dbReference type="NCBI Taxonomy" id="700599"/>
    <lineage>
        <taxon>Bacteria</taxon>
        <taxon>Bacillati</taxon>
        <taxon>Actinomycetota</taxon>
        <taxon>Actinomycetes</taxon>
        <taxon>Kitasatosporales</taxon>
        <taxon>Streptomycetaceae</taxon>
        <taxon>Streptomyces</taxon>
    </lineage>
</organism>
<dbReference type="GO" id="GO:0018818">
    <property type="term" value="F:acetylene hydratase activity"/>
    <property type="evidence" value="ECO:0007669"/>
    <property type="project" value="InterPro"/>
</dbReference>
<evidence type="ECO:0000256" key="4">
    <source>
        <dbReference type="ARBA" id="ARBA00023014"/>
    </source>
</evidence>
<dbReference type="InterPro" id="IPR006656">
    <property type="entry name" value="Mopterin_OxRdtase"/>
</dbReference>
<dbReference type="SMART" id="SM00926">
    <property type="entry name" value="Molybdop_Fe4S4"/>
    <property type="match status" value="1"/>
</dbReference>
<dbReference type="Gene3D" id="3.40.228.10">
    <property type="entry name" value="Dimethylsulfoxide Reductase, domain 2"/>
    <property type="match status" value="1"/>
</dbReference>
<comment type="caution">
    <text evidence="6">The sequence shown here is derived from an EMBL/GenBank/DDBJ whole genome shotgun (WGS) entry which is preliminary data.</text>
</comment>
<comment type="similarity">
    <text evidence="1">Belongs to the prokaryotic molybdopterin-containing oxidoreductase family.</text>
</comment>
<dbReference type="Pfam" id="PF04879">
    <property type="entry name" value="Molybdop_Fe4S4"/>
    <property type="match status" value="1"/>
</dbReference>
<proteinExistence type="inferred from homology"/>
<dbReference type="Gene3D" id="2.20.25.90">
    <property type="entry name" value="ADC-like domains"/>
    <property type="match status" value="1"/>
</dbReference>
<dbReference type="PROSITE" id="PS51669">
    <property type="entry name" value="4FE4S_MOW_BIS_MGD"/>
    <property type="match status" value="1"/>
</dbReference>
<dbReference type="AlphaFoldDB" id="A0A7X6D025"/>
<dbReference type="RefSeq" id="WP_167968959.1">
    <property type="nucleotide sequence ID" value="NZ_BHZG01000213.1"/>
</dbReference>
<evidence type="ECO:0000313" key="6">
    <source>
        <dbReference type="EMBL" id="NJQ05677.1"/>
    </source>
</evidence>
<dbReference type="InterPro" id="IPR006963">
    <property type="entry name" value="Mopterin_OxRdtase_4Fe-4S_dom"/>
</dbReference>
<dbReference type="Gene3D" id="3.40.50.740">
    <property type="match status" value="1"/>
</dbReference>
<evidence type="ECO:0000313" key="7">
    <source>
        <dbReference type="Proteomes" id="UP000578686"/>
    </source>
</evidence>
<dbReference type="InterPro" id="IPR050612">
    <property type="entry name" value="Prok_Mopterin_Oxidored"/>
</dbReference>
<dbReference type="PANTHER" id="PTHR43742">
    <property type="entry name" value="TRIMETHYLAMINE-N-OXIDE REDUCTASE"/>
    <property type="match status" value="1"/>
</dbReference>
<dbReference type="EMBL" id="JAAVJD010000046">
    <property type="protein sequence ID" value="NJQ05677.1"/>
    <property type="molecule type" value="Genomic_DNA"/>
</dbReference>
<evidence type="ECO:0000259" key="5">
    <source>
        <dbReference type="PROSITE" id="PS51669"/>
    </source>
</evidence>
<dbReference type="GO" id="GO:0016491">
    <property type="term" value="F:oxidoreductase activity"/>
    <property type="evidence" value="ECO:0007669"/>
    <property type="project" value="InterPro"/>
</dbReference>
<dbReference type="Pfam" id="PF01568">
    <property type="entry name" value="Molydop_binding"/>
    <property type="match status" value="1"/>
</dbReference>
<dbReference type="SUPFAM" id="SSF50692">
    <property type="entry name" value="ADC-like"/>
    <property type="match status" value="1"/>
</dbReference>
<keyword evidence="2" id="KW-0479">Metal-binding</keyword>
<keyword evidence="3" id="KW-0408">Iron</keyword>